<dbReference type="RefSeq" id="WP_041097210.1">
    <property type="nucleotide sequence ID" value="NZ_JARTHD010000004.1"/>
</dbReference>
<keyword evidence="1" id="KW-0812">Transmembrane</keyword>
<gene>
    <name evidence="2" type="ORF">SD77_2180</name>
</gene>
<dbReference type="EMBL" id="JXLP01000002">
    <property type="protein sequence ID" value="KIL79726.1"/>
    <property type="molecule type" value="Genomic_DNA"/>
</dbReference>
<feature type="transmembrane region" description="Helical" evidence="1">
    <location>
        <begin position="12"/>
        <end position="35"/>
    </location>
</feature>
<evidence type="ECO:0000313" key="2">
    <source>
        <dbReference type="EMBL" id="KIL79726.1"/>
    </source>
</evidence>
<sequence length="126" mass="14004">MKGFASNEDGAVLPFTLLLFMVVCTAALFGTGIFVSKQQTALLLTDYYETKVIELMALQEILPLLEGGEAVSGSYRTDRGEVIYAAAPNEGEEAVVIHLKTNKPETFFTTKVVYHLTERQIIKWIE</sequence>
<name>A0ABR5AZE4_BACBA</name>
<proteinExistence type="predicted"/>
<organism evidence="2 3">
    <name type="scientific">Bacillus badius</name>
    <dbReference type="NCBI Taxonomy" id="1455"/>
    <lineage>
        <taxon>Bacteria</taxon>
        <taxon>Bacillati</taxon>
        <taxon>Bacillota</taxon>
        <taxon>Bacilli</taxon>
        <taxon>Bacillales</taxon>
        <taxon>Bacillaceae</taxon>
        <taxon>Pseudobacillus</taxon>
    </lineage>
</organism>
<evidence type="ECO:0000313" key="3">
    <source>
        <dbReference type="Proteomes" id="UP000031982"/>
    </source>
</evidence>
<evidence type="ECO:0000256" key="1">
    <source>
        <dbReference type="SAM" id="Phobius"/>
    </source>
</evidence>
<keyword evidence="1" id="KW-1133">Transmembrane helix</keyword>
<evidence type="ECO:0008006" key="4">
    <source>
        <dbReference type="Google" id="ProtNLM"/>
    </source>
</evidence>
<accession>A0ABR5AZE4</accession>
<keyword evidence="3" id="KW-1185">Reference proteome</keyword>
<keyword evidence="1" id="KW-0472">Membrane</keyword>
<dbReference type="Proteomes" id="UP000031982">
    <property type="component" value="Unassembled WGS sequence"/>
</dbReference>
<reference evidence="2 3" key="1">
    <citation type="submission" date="2015-01" db="EMBL/GenBank/DDBJ databases">
        <title>Genome Assembly of Bacillus badius MTCC 1458.</title>
        <authorList>
            <person name="Verma A."/>
            <person name="Khatri I."/>
            <person name="Mual P."/>
            <person name="Subramanian S."/>
            <person name="Krishnamurthi S."/>
        </authorList>
    </citation>
    <scope>NUCLEOTIDE SEQUENCE [LARGE SCALE GENOMIC DNA]</scope>
    <source>
        <strain evidence="2 3">MTCC 1458</strain>
    </source>
</reference>
<protein>
    <recommendedName>
        <fullName evidence="4">Competence protein ComG</fullName>
    </recommendedName>
</protein>
<comment type="caution">
    <text evidence="2">The sequence shown here is derived from an EMBL/GenBank/DDBJ whole genome shotgun (WGS) entry which is preliminary data.</text>
</comment>